<evidence type="ECO:0000256" key="3">
    <source>
        <dbReference type="ARBA" id="ARBA00022475"/>
    </source>
</evidence>
<evidence type="ECO:0000313" key="8">
    <source>
        <dbReference type="EMBL" id="OJX57837.1"/>
    </source>
</evidence>
<protein>
    <submittedName>
        <fullName evidence="8">DoxX family protein</fullName>
    </submittedName>
</protein>
<sequence length="145" mass="15727">MSIRKFFTVPDHTSFEDVALLLLRLVTGIAFMIHGSSKIQDPFNWMGPDPLAPPPFQALAALSEFGGGLAWALGLLTPLASLGIASTMTVATWLHMVKRGDPFVSMTGGPAYELPAIFLIVAIVFLALGPGRFSIDRLLFGRRER</sequence>
<comment type="caution">
    <text evidence="8">The sequence shown here is derived from an EMBL/GenBank/DDBJ whole genome shotgun (WGS) entry which is preliminary data.</text>
</comment>
<comment type="subcellular location">
    <subcellularLocation>
        <location evidence="1">Cell membrane</location>
        <topology evidence="1">Multi-pass membrane protein</topology>
    </subcellularLocation>
</comment>
<name>A0A1M3KZC0_9BACT</name>
<evidence type="ECO:0000256" key="2">
    <source>
        <dbReference type="ARBA" id="ARBA00006679"/>
    </source>
</evidence>
<keyword evidence="6 7" id="KW-0472">Membrane</keyword>
<accession>A0A1M3KZC0</accession>
<evidence type="ECO:0000256" key="6">
    <source>
        <dbReference type="ARBA" id="ARBA00023136"/>
    </source>
</evidence>
<organism evidence="8 9">
    <name type="scientific">Candidatus Kapaibacterium thiocyanatum</name>
    <dbReference type="NCBI Taxonomy" id="1895771"/>
    <lineage>
        <taxon>Bacteria</taxon>
        <taxon>Pseudomonadati</taxon>
        <taxon>Candidatus Kapaibacteriota</taxon>
        <taxon>Candidatus Kapaibacteriia</taxon>
        <taxon>Candidatus Kapaibacteriales</taxon>
        <taxon>Candidatus Kapaibacteriaceae</taxon>
        <taxon>Candidatus Kapaibacterium</taxon>
    </lineage>
</organism>
<feature type="transmembrane region" description="Helical" evidence="7">
    <location>
        <begin position="69"/>
        <end position="94"/>
    </location>
</feature>
<keyword evidence="4 7" id="KW-0812">Transmembrane</keyword>
<keyword evidence="5 7" id="KW-1133">Transmembrane helix</keyword>
<dbReference type="InterPro" id="IPR032808">
    <property type="entry name" value="DoxX"/>
</dbReference>
<proteinExistence type="inferred from homology"/>
<dbReference type="PANTHER" id="PTHR33452">
    <property type="entry name" value="OXIDOREDUCTASE CATD-RELATED"/>
    <property type="match status" value="1"/>
</dbReference>
<dbReference type="STRING" id="1895771.BGO89_07660"/>
<evidence type="ECO:0000313" key="9">
    <source>
        <dbReference type="Proteomes" id="UP000184233"/>
    </source>
</evidence>
<keyword evidence="3" id="KW-1003">Cell membrane</keyword>
<dbReference type="EMBL" id="MKVH01000021">
    <property type="protein sequence ID" value="OJX57837.1"/>
    <property type="molecule type" value="Genomic_DNA"/>
</dbReference>
<dbReference type="InterPro" id="IPR051907">
    <property type="entry name" value="DoxX-like_oxidoreductase"/>
</dbReference>
<evidence type="ECO:0000256" key="1">
    <source>
        <dbReference type="ARBA" id="ARBA00004651"/>
    </source>
</evidence>
<gene>
    <name evidence="8" type="ORF">BGO89_07660</name>
</gene>
<evidence type="ECO:0000256" key="7">
    <source>
        <dbReference type="SAM" id="Phobius"/>
    </source>
</evidence>
<dbReference type="Pfam" id="PF07681">
    <property type="entry name" value="DoxX"/>
    <property type="match status" value="1"/>
</dbReference>
<feature type="transmembrane region" description="Helical" evidence="7">
    <location>
        <begin position="114"/>
        <end position="135"/>
    </location>
</feature>
<evidence type="ECO:0000256" key="5">
    <source>
        <dbReference type="ARBA" id="ARBA00022989"/>
    </source>
</evidence>
<reference evidence="8 9" key="1">
    <citation type="submission" date="2016-09" db="EMBL/GenBank/DDBJ databases">
        <title>Genome-resolved meta-omics ties microbial dynamics to process performance in biotechnology for thiocyanate degradation.</title>
        <authorList>
            <person name="Kantor R.S."/>
            <person name="Huddy R.J."/>
            <person name="Iyer R."/>
            <person name="Thomas B.C."/>
            <person name="Brown C.T."/>
            <person name="Anantharaman K."/>
            <person name="Tringe S."/>
            <person name="Hettich R.L."/>
            <person name="Harrison S.T."/>
            <person name="Banfield J.F."/>
        </authorList>
    </citation>
    <scope>NUCLEOTIDE SEQUENCE [LARGE SCALE GENOMIC DNA]</scope>
    <source>
        <strain evidence="8">59-99</strain>
    </source>
</reference>
<dbReference type="PANTHER" id="PTHR33452:SF1">
    <property type="entry name" value="INNER MEMBRANE PROTEIN YPHA-RELATED"/>
    <property type="match status" value="1"/>
</dbReference>
<dbReference type="AlphaFoldDB" id="A0A1M3KZC0"/>
<dbReference type="GO" id="GO:0005886">
    <property type="term" value="C:plasma membrane"/>
    <property type="evidence" value="ECO:0007669"/>
    <property type="project" value="UniProtKB-SubCell"/>
</dbReference>
<dbReference type="Proteomes" id="UP000184233">
    <property type="component" value="Unassembled WGS sequence"/>
</dbReference>
<evidence type="ECO:0000256" key="4">
    <source>
        <dbReference type="ARBA" id="ARBA00022692"/>
    </source>
</evidence>
<comment type="similarity">
    <text evidence="2">Belongs to the DoxX family.</text>
</comment>